<keyword evidence="1" id="KW-0812">Transmembrane</keyword>
<evidence type="ECO:0000313" key="3">
    <source>
        <dbReference type="Proteomes" id="UP001194580"/>
    </source>
</evidence>
<feature type="transmembrane region" description="Helical" evidence="1">
    <location>
        <begin position="105"/>
        <end position="129"/>
    </location>
</feature>
<dbReference type="EMBL" id="JAAAIL010000379">
    <property type="protein sequence ID" value="KAG0276364.1"/>
    <property type="molecule type" value="Genomic_DNA"/>
</dbReference>
<proteinExistence type="predicted"/>
<protein>
    <submittedName>
        <fullName evidence="2">Uncharacterized protein</fullName>
    </submittedName>
</protein>
<dbReference type="AlphaFoldDB" id="A0AAD4DEV7"/>
<accession>A0AAD4DEV7</accession>
<comment type="caution">
    <text evidence="2">The sequence shown here is derived from an EMBL/GenBank/DDBJ whole genome shotgun (WGS) entry which is preliminary data.</text>
</comment>
<sequence>MIMIPPIPSTIVATCFTALVAALACIQFHRSRTPLRLGSAVMAVCGLSISALSIVYTADKMSLSIFWVYQFIAECIAVTWVISTIIQLGYAFYPLTRHQTLIWRTALASVIIYDLVAISELSYYCYAVWGSHSLNMESTPVVWIYWVRQMVKVLACAVTIAYLFVPLVRHHNSTGVAMIADSNTLAVGTWYLSALGATSI</sequence>
<feature type="transmembrane region" description="Helical" evidence="1">
    <location>
        <begin position="6"/>
        <end position="25"/>
    </location>
</feature>
<keyword evidence="3" id="KW-1185">Reference proteome</keyword>
<feature type="non-terminal residue" evidence="2">
    <location>
        <position position="200"/>
    </location>
</feature>
<keyword evidence="1" id="KW-1133">Transmembrane helix</keyword>
<evidence type="ECO:0000256" key="1">
    <source>
        <dbReference type="SAM" id="Phobius"/>
    </source>
</evidence>
<organism evidence="2 3">
    <name type="scientific">Linnemannia exigua</name>
    <dbReference type="NCBI Taxonomy" id="604196"/>
    <lineage>
        <taxon>Eukaryota</taxon>
        <taxon>Fungi</taxon>
        <taxon>Fungi incertae sedis</taxon>
        <taxon>Mucoromycota</taxon>
        <taxon>Mortierellomycotina</taxon>
        <taxon>Mortierellomycetes</taxon>
        <taxon>Mortierellales</taxon>
        <taxon>Mortierellaceae</taxon>
        <taxon>Linnemannia</taxon>
    </lineage>
</organism>
<evidence type="ECO:0000313" key="2">
    <source>
        <dbReference type="EMBL" id="KAG0276364.1"/>
    </source>
</evidence>
<dbReference type="Proteomes" id="UP001194580">
    <property type="component" value="Unassembled WGS sequence"/>
</dbReference>
<keyword evidence="1" id="KW-0472">Membrane</keyword>
<feature type="transmembrane region" description="Helical" evidence="1">
    <location>
        <begin position="149"/>
        <end position="168"/>
    </location>
</feature>
<reference evidence="2" key="1">
    <citation type="journal article" date="2020" name="Fungal Divers.">
        <title>Resolving the Mortierellaceae phylogeny through synthesis of multi-gene phylogenetics and phylogenomics.</title>
        <authorList>
            <person name="Vandepol N."/>
            <person name="Liber J."/>
            <person name="Desiro A."/>
            <person name="Na H."/>
            <person name="Kennedy M."/>
            <person name="Barry K."/>
            <person name="Grigoriev I.V."/>
            <person name="Miller A.N."/>
            <person name="O'Donnell K."/>
            <person name="Stajich J.E."/>
            <person name="Bonito G."/>
        </authorList>
    </citation>
    <scope>NUCLEOTIDE SEQUENCE</scope>
    <source>
        <strain evidence="2">NRRL 28262</strain>
    </source>
</reference>
<name>A0AAD4DEV7_9FUNG</name>
<feature type="transmembrane region" description="Helical" evidence="1">
    <location>
        <begin position="37"/>
        <end position="56"/>
    </location>
</feature>
<feature type="transmembrane region" description="Helical" evidence="1">
    <location>
        <begin position="68"/>
        <end position="93"/>
    </location>
</feature>
<gene>
    <name evidence="2" type="ORF">BGZ95_007633</name>
</gene>